<name>A0ABV0ZQ21_9TELE</name>
<organism evidence="1 2">
    <name type="scientific">Ameca splendens</name>
    <dbReference type="NCBI Taxonomy" id="208324"/>
    <lineage>
        <taxon>Eukaryota</taxon>
        <taxon>Metazoa</taxon>
        <taxon>Chordata</taxon>
        <taxon>Craniata</taxon>
        <taxon>Vertebrata</taxon>
        <taxon>Euteleostomi</taxon>
        <taxon>Actinopterygii</taxon>
        <taxon>Neopterygii</taxon>
        <taxon>Teleostei</taxon>
        <taxon>Neoteleostei</taxon>
        <taxon>Acanthomorphata</taxon>
        <taxon>Ovalentaria</taxon>
        <taxon>Atherinomorphae</taxon>
        <taxon>Cyprinodontiformes</taxon>
        <taxon>Goodeidae</taxon>
        <taxon>Ameca</taxon>
    </lineage>
</organism>
<reference evidence="1 2" key="1">
    <citation type="submission" date="2021-06" db="EMBL/GenBank/DDBJ databases">
        <authorList>
            <person name="Palmer J.M."/>
        </authorList>
    </citation>
    <scope>NUCLEOTIDE SEQUENCE [LARGE SCALE GENOMIC DNA]</scope>
    <source>
        <strain evidence="1 2">AS_MEX2019</strain>
        <tissue evidence="1">Muscle</tissue>
    </source>
</reference>
<sequence>MQTVSPVIQRGLRINLPHVPDLELSEWFESRIPLASTAISRPQSKFLPASMLLSRALSRDLPASTSSSFSIILQDSFEGSSISTTVLQGSFKDSSAQHQTSCAFTSLQTSFDVAGHQICRL</sequence>
<protein>
    <submittedName>
        <fullName evidence="1">Uncharacterized protein</fullName>
    </submittedName>
</protein>
<evidence type="ECO:0000313" key="1">
    <source>
        <dbReference type="EMBL" id="MEQ2307398.1"/>
    </source>
</evidence>
<dbReference type="Proteomes" id="UP001469553">
    <property type="component" value="Unassembled WGS sequence"/>
</dbReference>
<proteinExistence type="predicted"/>
<keyword evidence="2" id="KW-1185">Reference proteome</keyword>
<comment type="caution">
    <text evidence="1">The sequence shown here is derived from an EMBL/GenBank/DDBJ whole genome shotgun (WGS) entry which is preliminary data.</text>
</comment>
<dbReference type="EMBL" id="JAHRIP010067184">
    <property type="protein sequence ID" value="MEQ2307398.1"/>
    <property type="molecule type" value="Genomic_DNA"/>
</dbReference>
<gene>
    <name evidence="1" type="ORF">AMECASPLE_017803</name>
</gene>
<accession>A0ABV0ZQ21</accession>
<evidence type="ECO:0000313" key="2">
    <source>
        <dbReference type="Proteomes" id="UP001469553"/>
    </source>
</evidence>